<dbReference type="AlphaFoldDB" id="A0A3R9QRE0"/>
<feature type="transmembrane region" description="Helical" evidence="1">
    <location>
        <begin position="114"/>
        <end position="130"/>
    </location>
</feature>
<dbReference type="Proteomes" id="UP000278149">
    <property type="component" value="Unassembled WGS sequence"/>
</dbReference>
<gene>
    <name evidence="2" type="ORF">D9Q81_06785</name>
</gene>
<keyword evidence="1" id="KW-1133">Transmembrane helix</keyword>
<evidence type="ECO:0000313" key="2">
    <source>
        <dbReference type="EMBL" id="RSN67986.1"/>
    </source>
</evidence>
<reference evidence="2 3" key="1">
    <citation type="submission" date="2018-10" db="EMBL/GenBank/DDBJ databases">
        <title>Co-occurring genomic capacity for anaerobic methane metabolism and dissimilatory sulfite reduction discovered in the Korarchaeota.</title>
        <authorList>
            <person name="Mckay L.J."/>
            <person name="Dlakic M."/>
            <person name="Fields M.W."/>
            <person name="Delmont T.O."/>
            <person name="Eren A.M."/>
            <person name="Jay Z.J."/>
            <person name="Klingelsmith K.B."/>
            <person name="Rusch D.B."/>
            <person name="Inskeep W.P."/>
        </authorList>
    </citation>
    <scope>NUCLEOTIDE SEQUENCE [LARGE SCALE GENOMIC DNA]</scope>
    <source>
        <strain evidence="2 3">WS</strain>
    </source>
</reference>
<protein>
    <submittedName>
        <fullName evidence="2">Uncharacterized protein</fullName>
    </submittedName>
</protein>
<comment type="caution">
    <text evidence="2">The sequence shown here is derived from an EMBL/GenBank/DDBJ whole genome shotgun (WGS) entry which is preliminary data.</text>
</comment>
<keyword evidence="1" id="KW-0472">Membrane</keyword>
<feature type="transmembrane region" description="Helical" evidence="1">
    <location>
        <begin position="88"/>
        <end position="108"/>
    </location>
</feature>
<accession>A0A3R9QRE0</accession>
<dbReference type="RefSeq" id="WP_125742200.1">
    <property type="nucleotide sequence ID" value="NZ_RCOR01000037.1"/>
</dbReference>
<feature type="transmembrane region" description="Helical" evidence="1">
    <location>
        <begin position="52"/>
        <end position="76"/>
    </location>
</feature>
<proteinExistence type="predicted"/>
<organism evidence="2 3">
    <name type="scientific">Candidatus Korarchaeum cryptofilum</name>
    <dbReference type="NCBI Taxonomy" id="498846"/>
    <lineage>
        <taxon>Archaea</taxon>
        <taxon>Thermoproteota</taxon>
        <taxon>Candidatus Korarchaeia</taxon>
        <taxon>Candidatus Korarchaeales</taxon>
        <taxon>Candidatus Korarchaeaceae</taxon>
        <taxon>Candidatus Korarchaeum</taxon>
    </lineage>
</organism>
<keyword evidence="1" id="KW-0812">Transmembrane</keyword>
<feature type="transmembrane region" description="Helical" evidence="1">
    <location>
        <begin position="168"/>
        <end position="188"/>
    </location>
</feature>
<feature type="transmembrane region" description="Helical" evidence="1">
    <location>
        <begin position="142"/>
        <end position="162"/>
    </location>
</feature>
<dbReference type="EMBL" id="RCOR01000037">
    <property type="protein sequence ID" value="RSN67986.1"/>
    <property type="molecule type" value="Genomic_DNA"/>
</dbReference>
<sequence>MEDAATLGEFARKLRVYFRTASMGISFLIYGAIFGGYWLLIFSIGSLYNSPWIFIGGTLGVIPLVFLCALLVAKTVPGIRRERLPYEGARWIVSFIIPIAAAIIIGSLYSIPSLWYGTLGASFLLVHFLIERPLVLNGLIKAKPFLLASILMLLSFPALLSLPPYLDSMAALGLCLLFYSLAGVYALVRAAKLFSE</sequence>
<name>A0A3R9QRE0_9CREN</name>
<evidence type="ECO:0000313" key="3">
    <source>
        <dbReference type="Proteomes" id="UP000278149"/>
    </source>
</evidence>
<feature type="transmembrane region" description="Helical" evidence="1">
    <location>
        <begin position="21"/>
        <end position="40"/>
    </location>
</feature>
<evidence type="ECO:0000256" key="1">
    <source>
        <dbReference type="SAM" id="Phobius"/>
    </source>
</evidence>